<dbReference type="PANTHER" id="PTHR10788">
    <property type="entry name" value="TREHALOSE-6-PHOSPHATE SYNTHASE"/>
    <property type="match status" value="1"/>
</dbReference>
<dbReference type="AlphaFoldDB" id="A0A9P8QKQ8"/>
<dbReference type="InterPro" id="IPR001830">
    <property type="entry name" value="Glyco_trans_20"/>
</dbReference>
<feature type="compositionally biased region" description="Acidic residues" evidence="1">
    <location>
        <begin position="566"/>
        <end position="584"/>
    </location>
</feature>
<reference evidence="2" key="1">
    <citation type="submission" date="2021-08" db="EMBL/GenBank/DDBJ databases">
        <title>Chromosome-Level Trichoderma cornu-damae using Hi-C Data.</title>
        <authorList>
            <person name="Kim C.S."/>
        </authorList>
    </citation>
    <scope>NUCLEOTIDE SEQUENCE</scope>
    <source>
        <strain evidence="2">KA19-0412C</strain>
    </source>
</reference>
<name>A0A9P8QKQ8_9HYPO</name>
<dbReference type="PANTHER" id="PTHR10788:SF123">
    <property type="entry name" value="TREHALOSE-PHOSPHATASE"/>
    <property type="match status" value="1"/>
</dbReference>
<evidence type="ECO:0000313" key="2">
    <source>
        <dbReference type="EMBL" id="KAH6604352.1"/>
    </source>
</evidence>
<feature type="region of interest" description="Disordered" evidence="1">
    <location>
        <begin position="541"/>
        <end position="615"/>
    </location>
</feature>
<dbReference type="GO" id="GO:0005992">
    <property type="term" value="P:trehalose biosynthetic process"/>
    <property type="evidence" value="ECO:0007669"/>
    <property type="project" value="InterPro"/>
</dbReference>
<dbReference type="OrthoDB" id="755951at2759"/>
<dbReference type="GO" id="GO:0003825">
    <property type="term" value="F:alpha,alpha-trehalose-phosphate synthase (UDP-forming) activity"/>
    <property type="evidence" value="ECO:0007669"/>
    <property type="project" value="TreeGrafter"/>
</dbReference>
<dbReference type="EMBL" id="JAIWOZ010000006">
    <property type="protein sequence ID" value="KAH6604352.1"/>
    <property type="molecule type" value="Genomic_DNA"/>
</dbReference>
<evidence type="ECO:0008006" key="4">
    <source>
        <dbReference type="Google" id="ProtNLM"/>
    </source>
</evidence>
<dbReference type="Proteomes" id="UP000827724">
    <property type="component" value="Unassembled WGS sequence"/>
</dbReference>
<organism evidence="2 3">
    <name type="scientific">Trichoderma cornu-damae</name>
    <dbReference type="NCBI Taxonomy" id="654480"/>
    <lineage>
        <taxon>Eukaryota</taxon>
        <taxon>Fungi</taxon>
        <taxon>Dikarya</taxon>
        <taxon>Ascomycota</taxon>
        <taxon>Pezizomycotina</taxon>
        <taxon>Sordariomycetes</taxon>
        <taxon>Hypocreomycetidae</taxon>
        <taxon>Hypocreales</taxon>
        <taxon>Hypocreaceae</taxon>
        <taxon>Trichoderma</taxon>
    </lineage>
</organism>
<evidence type="ECO:0000313" key="3">
    <source>
        <dbReference type="Proteomes" id="UP000827724"/>
    </source>
</evidence>
<dbReference type="Pfam" id="PF00982">
    <property type="entry name" value="Glyco_transf_20"/>
    <property type="match status" value="1"/>
</dbReference>
<dbReference type="SUPFAM" id="SSF53756">
    <property type="entry name" value="UDP-Glycosyltransferase/glycogen phosphorylase"/>
    <property type="match status" value="1"/>
</dbReference>
<sequence>MPFDASTSGSEDNCQPSEHGCDDISLLKLSRKIISVTFTIPYIVRAPRGRGDWEIKLSTRHEHSVQFDALTHLSSRRGPWDHTIVGWTGEVATSDSPDGYGDIHSVRSARDIPPPPGNKTFIHYDSKRTLERQLHNAELKTVPTDAYWIERGWAGYCFMIESFADKICDMYQPGDIVMVHDYHLMMLPHILRRRLPDIYLVFLLHTACPTYEFAGGGLAPLSKILRGAVGSDLIVFQAPKYFAEFASWCAKDFQDRNVRRETRLVEACVVSPMGIDQSRVASIAWSEAVGKKCESLRGSFPGKKIIVSYGTPDGKGGMDEVVMGVDLLLTWTPRWKDKVVLLQIICSSGAESAYGESFVSLVSELMEQTNERHDSRGFGHVKRYRGRVSEIEYYSLLRASDAAIFPFAPGGMTTAGLEYAICQQGSSRRPIISDASPIAHQLPDAITYCPGDIHSIARAINHALVLSDWPLMGKPHCEEFGCAIVNTAERWMNCVLRSLVGNLLKRQPLGAPPDHNGPRGSRPHEDYIEAAVEWAEHRHDGVEGDAGQGSEEEGHGGHDDGSDGGAEGEEDESEEDTETEDTDEEARVLMTGSERIERETGDRDEERAMPRAVTV</sequence>
<dbReference type="GO" id="GO:0034605">
    <property type="term" value="P:cellular response to heat"/>
    <property type="evidence" value="ECO:0007669"/>
    <property type="project" value="TreeGrafter"/>
</dbReference>
<dbReference type="GO" id="GO:0005946">
    <property type="term" value="C:alpha,alpha-trehalose-phosphate synthase complex (UDP-forming)"/>
    <property type="evidence" value="ECO:0007669"/>
    <property type="project" value="TreeGrafter"/>
</dbReference>
<accession>A0A9P8QKQ8</accession>
<dbReference type="Gene3D" id="3.40.50.2000">
    <property type="entry name" value="Glycogen Phosphorylase B"/>
    <property type="match status" value="2"/>
</dbReference>
<gene>
    <name evidence="2" type="ORF">Trco_007798</name>
</gene>
<comment type="caution">
    <text evidence="2">The sequence shown here is derived from an EMBL/GenBank/DDBJ whole genome shotgun (WGS) entry which is preliminary data.</text>
</comment>
<proteinExistence type="predicted"/>
<feature type="compositionally biased region" description="Basic and acidic residues" evidence="1">
    <location>
        <begin position="594"/>
        <end position="609"/>
    </location>
</feature>
<dbReference type="GO" id="GO:0031505">
    <property type="term" value="P:fungal-type cell wall organization"/>
    <property type="evidence" value="ECO:0007669"/>
    <property type="project" value="TreeGrafter"/>
</dbReference>
<feature type="compositionally biased region" description="Basic and acidic residues" evidence="1">
    <location>
        <begin position="552"/>
        <end position="561"/>
    </location>
</feature>
<evidence type="ECO:0000256" key="1">
    <source>
        <dbReference type="SAM" id="MobiDB-lite"/>
    </source>
</evidence>
<dbReference type="GO" id="GO:0004805">
    <property type="term" value="F:trehalose-phosphatase activity"/>
    <property type="evidence" value="ECO:0007669"/>
    <property type="project" value="TreeGrafter"/>
</dbReference>
<keyword evidence="3" id="KW-1185">Reference proteome</keyword>
<dbReference type="GO" id="GO:0005829">
    <property type="term" value="C:cytosol"/>
    <property type="evidence" value="ECO:0007669"/>
    <property type="project" value="TreeGrafter"/>
</dbReference>
<protein>
    <recommendedName>
        <fullName evidence="4">Glycosyltransferase family 20 protein</fullName>
    </recommendedName>
</protein>